<organism evidence="1 2">
    <name type="scientific">Daphnia magna</name>
    <dbReference type="NCBI Taxonomy" id="35525"/>
    <lineage>
        <taxon>Eukaryota</taxon>
        <taxon>Metazoa</taxon>
        <taxon>Ecdysozoa</taxon>
        <taxon>Arthropoda</taxon>
        <taxon>Crustacea</taxon>
        <taxon>Branchiopoda</taxon>
        <taxon>Diplostraca</taxon>
        <taxon>Cladocera</taxon>
        <taxon>Anomopoda</taxon>
        <taxon>Daphniidae</taxon>
        <taxon>Daphnia</taxon>
    </lineage>
</organism>
<name>A0A162DHU7_9CRUS</name>
<dbReference type="EMBL" id="LRGB01001447">
    <property type="protein sequence ID" value="KZS11944.1"/>
    <property type="molecule type" value="Genomic_DNA"/>
</dbReference>
<keyword evidence="2" id="KW-1185">Reference proteome</keyword>
<proteinExistence type="predicted"/>
<protein>
    <submittedName>
        <fullName evidence="1">Uncharacterized protein</fullName>
    </submittedName>
</protein>
<comment type="caution">
    <text evidence="1">The sequence shown here is derived from an EMBL/GenBank/DDBJ whole genome shotgun (WGS) entry which is preliminary data.</text>
</comment>
<reference evidence="1 2" key="1">
    <citation type="submission" date="2016-03" db="EMBL/GenBank/DDBJ databases">
        <title>EvidentialGene: Evidence-directed Construction of Genes on Genomes.</title>
        <authorList>
            <person name="Gilbert D.G."/>
            <person name="Choi J.-H."/>
            <person name="Mockaitis K."/>
            <person name="Colbourne J."/>
            <person name="Pfrender M."/>
        </authorList>
    </citation>
    <scope>NUCLEOTIDE SEQUENCE [LARGE SCALE GENOMIC DNA]</scope>
    <source>
        <strain evidence="1 2">Xinb3</strain>
        <tissue evidence="1">Complete organism</tissue>
    </source>
</reference>
<dbReference type="AlphaFoldDB" id="A0A162DHU7"/>
<dbReference type="Proteomes" id="UP000076858">
    <property type="component" value="Unassembled WGS sequence"/>
</dbReference>
<accession>A0A162DHU7</accession>
<gene>
    <name evidence="1" type="ORF">APZ42_023242</name>
</gene>
<evidence type="ECO:0000313" key="2">
    <source>
        <dbReference type="Proteomes" id="UP000076858"/>
    </source>
</evidence>
<sequence length="72" mass="8179">MTIIIRGREKLRSIIRNLFRFEDRTNNKKVVGFLRPSSGSPVVSAVPFLPLVKQTRNPTPNEENPPSVHLVL</sequence>
<evidence type="ECO:0000313" key="1">
    <source>
        <dbReference type="EMBL" id="KZS11944.1"/>
    </source>
</evidence>